<keyword evidence="2" id="KW-1185">Reference proteome</keyword>
<dbReference type="RefSeq" id="WP_232015863.1">
    <property type="nucleotide sequence ID" value="NZ_AP019308.1"/>
</dbReference>
<dbReference type="KEGG" id="pbk:Back11_39410"/>
<dbReference type="AlphaFoldDB" id="A0A3G9IVT1"/>
<organism evidence="1 2">
    <name type="scientific">Paenibacillus baekrokdamisoli</name>
    <dbReference type="NCBI Taxonomy" id="1712516"/>
    <lineage>
        <taxon>Bacteria</taxon>
        <taxon>Bacillati</taxon>
        <taxon>Bacillota</taxon>
        <taxon>Bacilli</taxon>
        <taxon>Bacillales</taxon>
        <taxon>Paenibacillaceae</taxon>
        <taxon>Paenibacillus</taxon>
    </lineage>
</organism>
<proteinExistence type="predicted"/>
<evidence type="ECO:0000313" key="1">
    <source>
        <dbReference type="EMBL" id="BBH22596.1"/>
    </source>
</evidence>
<dbReference type="Proteomes" id="UP000275368">
    <property type="component" value="Chromosome"/>
</dbReference>
<reference evidence="1 2" key="1">
    <citation type="submission" date="2018-11" db="EMBL/GenBank/DDBJ databases">
        <title>Complete genome sequence of Paenibacillus baekrokdamisoli strain KCTC 33723.</title>
        <authorList>
            <person name="Kang S.W."/>
            <person name="Lee K.C."/>
            <person name="Kim K.K."/>
            <person name="Kim J.S."/>
            <person name="Kim D.S."/>
            <person name="Ko S.H."/>
            <person name="Yang S.H."/>
            <person name="Lee J.S."/>
        </authorList>
    </citation>
    <scope>NUCLEOTIDE SEQUENCE [LARGE SCALE GENOMIC DNA]</scope>
    <source>
        <strain evidence="1 2">KCTC 33723</strain>
    </source>
</reference>
<dbReference type="EMBL" id="AP019308">
    <property type="protein sequence ID" value="BBH22596.1"/>
    <property type="molecule type" value="Genomic_DNA"/>
</dbReference>
<accession>A0A3G9IVT1</accession>
<sequence length="58" mass="6595">MKSGGFTAIDNGKAWCWLGIIDIFLYICELFEQVLLELNDSTGTKFRQFAYGTDLLVK</sequence>
<protein>
    <submittedName>
        <fullName evidence="1">Uncharacterized protein</fullName>
    </submittedName>
</protein>
<evidence type="ECO:0000313" key="2">
    <source>
        <dbReference type="Proteomes" id="UP000275368"/>
    </source>
</evidence>
<gene>
    <name evidence="1" type="ORF">Back11_39410</name>
</gene>
<name>A0A3G9IVT1_9BACL</name>